<keyword evidence="4" id="KW-1185">Reference proteome</keyword>
<evidence type="ECO:0000256" key="1">
    <source>
        <dbReference type="ARBA" id="ARBA00008791"/>
    </source>
</evidence>
<dbReference type="InterPro" id="IPR006015">
    <property type="entry name" value="Universal_stress_UspA"/>
</dbReference>
<dbReference type="KEGG" id="nja:NSJP_1066"/>
<evidence type="ECO:0000259" key="2">
    <source>
        <dbReference type="Pfam" id="PF00582"/>
    </source>
</evidence>
<dbReference type="EMBL" id="LT828648">
    <property type="protein sequence ID" value="SLM47238.1"/>
    <property type="molecule type" value="Genomic_DNA"/>
</dbReference>
<protein>
    <submittedName>
        <fullName evidence="3">Putative Universal stress protein</fullName>
    </submittedName>
</protein>
<sequence length="310" mass="33588">MKLDHVLLATDFSSPAQRAEEYACFFAARKHARLTVISVLEFAAGMDPAYPVNHQYLTERMQEASVLLTEAKQRIANRGISASTRIETGPPSEAIVAAALTEAVDFIVLGTSGRSGLAHVLLGSTAERVISRAPCPVLAVRSTGGTEMALKRILVPIDFFDCSLDAAEYAAQMANESGSAIRLLHVMEPVSYGLDFTLGDATDLARVRERRLRQLEELATALVAAGISTTSVIRGGIPRNAILEESRQWSSDLIVMGTHGRRGISHLLNGSVAEAVLRQADCPILAIRSPKFHPDHRRLIPVSVRQSLSR</sequence>
<comment type="similarity">
    <text evidence="1">Belongs to the universal stress protein A family.</text>
</comment>
<dbReference type="STRING" id="1325564.NSJP_1066"/>
<organism evidence="3 4">
    <name type="scientific">Nitrospira japonica</name>
    <dbReference type="NCBI Taxonomy" id="1325564"/>
    <lineage>
        <taxon>Bacteria</taxon>
        <taxon>Pseudomonadati</taxon>
        <taxon>Nitrospirota</taxon>
        <taxon>Nitrospiria</taxon>
        <taxon>Nitrospirales</taxon>
        <taxon>Nitrospiraceae</taxon>
        <taxon>Nitrospira</taxon>
    </lineage>
</organism>
<dbReference type="Pfam" id="PF00582">
    <property type="entry name" value="Usp"/>
    <property type="match status" value="2"/>
</dbReference>
<dbReference type="Proteomes" id="UP000192042">
    <property type="component" value="Chromosome I"/>
</dbReference>
<dbReference type="InterPro" id="IPR006016">
    <property type="entry name" value="UspA"/>
</dbReference>
<dbReference type="OrthoDB" id="5564966at2"/>
<name>A0A1W1I2K4_9BACT</name>
<dbReference type="PRINTS" id="PR01438">
    <property type="entry name" value="UNVRSLSTRESS"/>
</dbReference>
<feature type="domain" description="UspA" evidence="2">
    <location>
        <begin position="4"/>
        <end position="141"/>
    </location>
</feature>
<dbReference type="Gene3D" id="3.40.50.620">
    <property type="entry name" value="HUPs"/>
    <property type="match status" value="2"/>
</dbReference>
<dbReference type="PANTHER" id="PTHR46268">
    <property type="entry name" value="STRESS RESPONSE PROTEIN NHAX"/>
    <property type="match status" value="1"/>
</dbReference>
<evidence type="ECO:0000313" key="4">
    <source>
        <dbReference type="Proteomes" id="UP000192042"/>
    </source>
</evidence>
<dbReference type="RefSeq" id="WP_080885807.1">
    <property type="nucleotide sequence ID" value="NZ_LT828648.1"/>
</dbReference>
<feature type="domain" description="UspA" evidence="2">
    <location>
        <begin position="151"/>
        <end position="288"/>
    </location>
</feature>
<proteinExistence type="inferred from homology"/>
<dbReference type="SUPFAM" id="SSF52402">
    <property type="entry name" value="Adenine nucleotide alpha hydrolases-like"/>
    <property type="match status" value="2"/>
</dbReference>
<dbReference type="InterPro" id="IPR014729">
    <property type="entry name" value="Rossmann-like_a/b/a_fold"/>
</dbReference>
<gene>
    <name evidence="3" type="ORF">NSJP_1066</name>
</gene>
<reference evidence="3 4" key="1">
    <citation type="submission" date="2017-03" db="EMBL/GenBank/DDBJ databases">
        <authorList>
            <person name="Afonso C.L."/>
            <person name="Miller P.J."/>
            <person name="Scott M.A."/>
            <person name="Spackman E."/>
            <person name="Goraichik I."/>
            <person name="Dimitrov K.M."/>
            <person name="Suarez D.L."/>
            <person name="Swayne D.E."/>
        </authorList>
    </citation>
    <scope>NUCLEOTIDE SEQUENCE [LARGE SCALE GENOMIC DNA]</scope>
    <source>
        <strain evidence="3">Genome sequencing of Nitrospira japonica strain NJ11</strain>
    </source>
</reference>
<accession>A0A1W1I2K4</accession>
<dbReference type="AlphaFoldDB" id="A0A1W1I2K4"/>
<evidence type="ECO:0000313" key="3">
    <source>
        <dbReference type="EMBL" id="SLM47238.1"/>
    </source>
</evidence>
<dbReference type="PANTHER" id="PTHR46268:SF6">
    <property type="entry name" value="UNIVERSAL STRESS PROTEIN UP12"/>
    <property type="match status" value="1"/>
</dbReference>
<dbReference type="CDD" id="cd00293">
    <property type="entry name" value="USP-like"/>
    <property type="match status" value="2"/>
</dbReference>